<comment type="caution">
    <text evidence="1">The sequence shown here is derived from an EMBL/GenBank/DDBJ whole genome shotgun (WGS) entry which is preliminary data.</text>
</comment>
<sequence>MNTSASNSTSVVGLYQQGVMIITVSYAVNLILTLPANGYVLWIIANGARGTMVAEFFTLNLAVCDILFCLFSVFYAVGISIQIPVVSYLGRFGLGFLCAGRPLFQGCVSVERHLAVIHPVTFLKYKPLRYRAGCCGAIWFMIFLYSLFYSFLTGIYSTIYYYVVLAQSLALMSLMLFCCLSVLRVLEQPGPGDGDRDREKEARNVKLKAFNIILFNVVLTMSCYLPIFVAVCLYAAIAPGLWFFIYSISLSVALINGIVQPLFYLHRARKLPCSNSC</sequence>
<proteinExistence type="predicted"/>
<reference evidence="1" key="1">
    <citation type="submission" date="2021-05" db="EMBL/GenBank/DDBJ databases">
        <authorList>
            <person name="Pan Q."/>
            <person name="Jouanno E."/>
            <person name="Zahm M."/>
            <person name="Klopp C."/>
            <person name="Cabau C."/>
            <person name="Louis A."/>
            <person name="Berthelot C."/>
            <person name="Parey E."/>
            <person name="Roest Crollius H."/>
            <person name="Montfort J."/>
            <person name="Robinson-Rechavi M."/>
            <person name="Bouchez O."/>
            <person name="Lampietro C."/>
            <person name="Lopez Roques C."/>
            <person name="Donnadieu C."/>
            <person name="Postlethwait J."/>
            <person name="Bobe J."/>
            <person name="Dillon D."/>
            <person name="Chandos A."/>
            <person name="von Hippel F."/>
            <person name="Guiguen Y."/>
        </authorList>
    </citation>
    <scope>NUCLEOTIDE SEQUENCE</scope>
    <source>
        <strain evidence="1">YG-Jan2019</strain>
    </source>
</reference>
<dbReference type="Proteomes" id="UP001157502">
    <property type="component" value="Chromosome 3"/>
</dbReference>
<evidence type="ECO:0000313" key="2">
    <source>
        <dbReference type="Proteomes" id="UP001157502"/>
    </source>
</evidence>
<dbReference type="EMBL" id="CM055730">
    <property type="protein sequence ID" value="KAJ8013644.1"/>
    <property type="molecule type" value="Genomic_DNA"/>
</dbReference>
<gene>
    <name evidence="1" type="ORF">DPEC_G00031950</name>
</gene>
<organism evidence="1 2">
    <name type="scientific">Dallia pectoralis</name>
    <name type="common">Alaska blackfish</name>
    <dbReference type="NCBI Taxonomy" id="75939"/>
    <lineage>
        <taxon>Eukaryota</taxon>
        <taxon>Metazoa</taxon>
        <taxon>Chordata</taxon>
        <taxon>Craniata</taxon>
        <taxon>Vertebrata</taxon>
        <taxon>Euteleostomi</taxon>
        <taxon>Actinopterygii</taxon>
        <taxon>Neopterygii</taxon>
        <taxon>Teleostei</taxon>
        <taxon>Protacanthopterygii</taxon>
        <taxon>Esociformes</taxon>
        <taxon>Umbridae</taxon>
        <taxon>Dallia</taxon>
    </lineage>
</organism>
<accession>A0ACC2HCD8</accession>
<name>A0ACC2HCD8_DALPE</name>
<protein>
    <submittedName>
        <fullName evidence="1">Uncharacterized protein</fullName>
    </submittedName>
</protein>
<evidence type="ECO:0000313" key="1">
    <source>
        <dbReference type="EMBL" id="KAJ8013644.1"/>
    </source>
</evidence>
<keyword evidence="2" id="KW-1185">Reference proteome</keyword>